<dbReference type="EMBL" id="JAFBIT010000001">
    <property type="protein sequence ID" value="MCF2651305.1"/>
    <property type="molecule type" value="Genomic_DNA"/>
</dbReference>
<dbReference type="CDD" id="cd00093">
    <property type="entry name" value="HTH_XRE"/>
    <property type="match status" value="1"/>
</dbReference>
<keyword evidence="4" id="KW-1185">Reference proteome</keyword>
<dbReference type="Proteomes" id="UP001299220">
    <property type="component" value="Unassembled WGS sequence"/>
</dbReference>
<protein>
    <submittedName>
        <fullName evidence="3">Helix-turn-helix transcriptional regulator</fullName>
    </submittedName>
</protein>
<dbReference type="Pfam" id="PF01381">
    <property type="entry name" value="HTH_3"/>
    <property type="match status" value="1"/>
</dbReference>
<dbReference type="PANTHER" id="PTHR46558:SF11">
    <property type="entry name" value="HTH-TYPE TRANSCRIPTIONAL REGULATOR XRE"/>
    <property type="match status" value="1"/>
</dbReference>
<dbReference type="InterPro" id="IPR001387">
    <property type="entry name" value="Cro/C1-type_HTH"/>
</dbReference>
<evidence type="ECO:0000313" key="3">
    <source>
        <dbReference type="EMBL" id="MCF2651305.1"/>
    </source>
</evidence>
<dbReference type="SMART" id="SM00530">
    <property type="entry name" value="HTH_XRE"/>
    <property type="match status" value="1"/>
</dbReference>
<reference evidence="3 4" key="1">
    <citation type="submission" date="2020-12" db="EMBL/GenBank/DDBJ databases">
        <title>Whole genome sequences of gut porcine anaerobes.</title>
        <authorList>
            <person name="Kubasova T."/>
            <person name="Jahodarova E."/>
            <person name="Rychlik I."/>
        </authorList>
    </citation>
    <scope>NUCLEOTIDE SEQUENCE [LARGE SCALE GENOMIC DNA]</scope>
    <source>
        <strain evidence="3 4">An867</strain>
    </source>
</reference>
<evidence type="ECO:0000259" key="2">
    <source>
        <dbReference type="PROSITE" id="PS50943"/>
    </source>
</evidence>
<evidence type="ECO:0000313" key="4">
    <source>
        <dbReference type="Proteomes" id="UP001299220"/>
    </source>
</evidence>
<name>A0ABS9CJI9_9FIRM</name>
<dbReference type="RefSeq" id="WP_235322238.1">
    <property type="nucleotide sequence ID" value="NZ_JAFBIT010000001.1"/>
</dbReference>
<comment type="caution">
    <text evidence="3">The sequence shown here is derived from an EMBL/GenBank/DDBJ whole genome shotgun (WGS) entry which is preliminary data.</text>
</comment>
<gene>
    <name evidence="3" type="ORF">JQM67_01595</name>
</gene>
<dbReference type="InterPro" id="IPR010982">
    <property type="entry name" value="Lambda_DNA-bd_dom_sf"/>
</dbReference>
<feature type="domain" description="HTH cro/C1-type" evidence="2">
    <location>
        <begin position="21"/>
        <end position="75"/>
    </location>
</feature>
<organism evidence="3 4">
    <name type="scientific">Anaeromassilibacillus senegalensis</name>
    <dbReference type="NCBI Taxonomy" id="1673717"/>
    <lineage>
        <taxon>Bacteria</taxon>
        <taxon>Bacillati</taxon>
        <taxon>Bacillota</taxon>
        <taxon>Clostridia</taxon>
        <taxon>Eubacteriales</taxon>
        <taxon>Acutalibacteraceae</taxon>
        <taxon>Anaeromassilibacillus</taxon>
    </lineage>
</organism>
<evidence type="ECO:0000256" key="1">
    <source>
        <dbReference type="ARBA" id="ARBA00023125"/>
    </source>
</evidence>
<dbReference type="SUPFAM" id="SSF47413">
    <property type="entry name" value="lambda repressor-like DNA-binding domains"/>
    <property type="match status" value="1"/>
</dbReference>
<proteinExistence type="predicted"/>
<keyword evidence="1" id="KW-0238">DNA-binding</keyword>
<accession>A0ABS9CJI9</accession>
<dbReference type="PANTHER" id="PTHR46558">
    <property type="entry name" value="TRACRIPTIONAL REGULATORY PROTEIN-RELATED-RELATED"/>
    <property type="match status" value="1"/>
</dbReference>
<sequence>MPKTRKGSSIELYNSHFAATLRELMEKHGTTQKELADAVGVRPQTLSLYTTGETQPNVDKLLKIAEYFNVTTDFLITGTILEDIPVREMLGLSERTVENMKLIKDGYFEDAPYMLSVLDRLLGDKDFYLALEQAATWYGRKQQIEAAGGDTESESEFCEWKAAKYMETYLLDFMRANMNIQ</sequence>
<dbReference type="PROSITE" id="PS50943">
    <property type="entry name" value="HTH_CROC1"/>
    <property type="match status" value="1"/>
</dbReference>
<dbReference type="Gene3D" id="1.10.260.40">
    <property type="entry name" value="lambda repressor-like DNA-binding domains"/>
    <property type="match status" value="1"/>
</dbReference>